<evidence type="ECO:0008006" key="2">
    <source>
        <dbReference type="Google" id="ProtNLM"/>
    </source>
</evidence>
<dbReference type="Pfam" id="PF13565">
    <property type="entry name" value="HTH_32"/>
    <property type="match status" value="1"/>
</dbReference>
<dbReference type="AlphaFoldDB" id="A0A6J4KAT4"/>
<reference evidence="1" key="1">
    <citation type="submission" date="2020-02" db="EMBL/GenBank/DDBJ databases">
        <authorList>
            <person name="Meier V. D."/>
        </authorList>
    </citation>
    <scope>NUCLEOTIDE SEQUENCE</scope>
    <source>
        <strain evidence="1">AVDCRST_MAG56</strain>
    </source>
</reference>
<accession>A0A6J4KAT4</accession>
<organism evidence="1">
    <name type="scientific">uncultured Cytophagales bacterium</name>
    <dbReference type="NCBI Taxonomy" id="158755"/>
    <lineage>
        <taxon>Bacteria</taxon>
        <taxon>Pseudomonadati</taxon>
        <taxon>Bacteroidota</taxon>
        <taxon>Sphingobacteriia</taxon>
        <taxon>Sphingobacteriales</taxon>
        <taxon>environmental samples</taxon>
    </lineage>
</organism>
<gene>
    <name evidence="1" type="ORF">AVDCRST_MAG56-5410</name>
</gene>
<evidence type="ECO:0000313" key="1">
    <source>
        <dbReference type="EMBL" id="CAA9300869.1"/>
    </source>
</evidence>
<sequence>MAKKYRIHLKPEERKCLEEVIAKRDSKSRQVKRAYALLAADENGHKRWHDEQIMQAYGLSIASLERLRQRLVVEDLPTALNGKKREVFKEKVFTGEVEAKLIALRCSDCPEGYNRWTLQLLADQMVSLGYVEHMSHESVRGILKKTNLSPGKSRVG</sequence>
<proteinExistence type="predicted"/>
<protein>
    <recommendedName>
        <fullName evidence="2">Transposase</fullName>
    </recommendedName>
</protein>
<name>A0A6J4KAT4_9SPHI</name>
<dbReference type="EMBL" id="CADCTQ010000448">
    <property type="protein sequence ID" value="CAA9300869.1"/>
    <property type="molecule type" value="Genomic_DNA"/>
</dbReference>